<gene>
    <name evidence="1" type="ORF">N7494_012432</name>
</gene>
<name>A0AAD6CPD3_9EURO</name>
<comment type="caution">
    <text evidence="1">The sequence shown here is derived from an EMBL/GenBank/DDBJ whole genome shotgun (WGS) entry which is preliminary data.</text>
</comment>
<proteinExistence type="predicted"/>
<dbReference type="AlphaFoldDB" id="A0AAD6CPD3"/>
<evidence type="ECO:0000313" key="1">
    <source>
        <dbReference type="EMBL" id="KAJ5525782.1"/>
    </source>
</evidence>
<dbReference type="Proteomes" id="UP001220324">
    <property type="component" value="Unassembled WGS sequence"/>
</dbReference>
<protein>
    <submittedName>
        <fullName evidence="1">Uncharacterized protein</fullName>
    </submittedName>
</protein>
<evidence type="ECO:0000313" key="2">
    <source>
        <dbReference type="Proteomes" id="UP001220324"/>
    </source>
</evidence>
<dbReference type="EMBL" id="JAQIZZ010000008">
    <property type="protein sequence ID" value="KAJ5525782.1"/>
    <property type="molecule type" value="Genomic_DNA"/>
</dbReference>
<sequence length="60" mass="6676">MCYQSVKEMYNYEPNNRDESMGGKISRPEAPLAATAVFKKPMSGSAWFATSTNEIVNIGR</sequence>
<reference evidence="1 2" key="1">
    <citation type="journal article" date="2023" name="IMA Fungus">
        <title>Comparative genomic study of the Penicillium genus elucidates a diverse pangenome and 15 lateral gene transfer events.</title>
        <authorList>
            <person name="Petersen C."/>
            <person name="Sorensen T."/>
            <person name="Nielsen M.R."/>
            <person name="Sondergaard T.E."/>
            <person name="Sorensen J.L."/>
            <person name="Fitzpatrick D.A."/>
            <person name="Frisvad J.C."/>
            <person name="Nielsen K.L."/>
        </authorList>
    </citation>
    <scope>NUCLEOTIDE SEQUENCE [LARGE SCALE GENOMIC DNA]</scope>
    <source>
        <strain evidence="1 2">IBT 35679</strain>
    </source>
</reference>
<accession>A0AAD6CPD3</accession>
<keyword evidence="2" id="KW-1185">Reference proteome</keyword>
<organism evidence="1 2">
    <name type="scientific">Penicillium frequentans</name>
    <dbReference type="NCBI Taxonomy" id="3151616"/>
    <lineage>
        <taxon>Eukaryota</taxon>
        <taxon>Fungi</taxon>
        <taxon>Dikarya</taxon>
        <taxon>Ascomycota</taxon>
        <taxon>Pezizomycotina</taxon>
        <taxon>Eurotiomycetes</taxon>
        <taxon>Eurotiomycetidae</taxon>
        <taxon>Eurotiales</taxon>
        <taxon>Aspergillaceae</taxon>
        <taxon>Penicillium</taxon>
    </lineage>
</organism>